<evidence type="ECO:0000313" key="2">
    <source>
        <dbReference type="EMBL" id="NUU93694.1"/>
    </source>
</evidence>
<proteinExistence type="predicted"/>
<name>A0A6M2F8L2_9ROSI</name>
<dbReference type="AlphaFoldDB" id="A0A6M2F8L2"/>
<organism evidence="2">
    <name type="scientific">Populus davidiana</name>
    <dbReference type="NCBI Taxonomy" id="266767"/>
    <lineage>
        <taxon>Eukaryota</taxon>
        <taxon>Viridiplantae</taxon>
        <taxon>Streptophyta</taxon>
        <taxon>Embryophyta</taxon>
        <taxon>Tracheophyta</taxon>
        <taxon>Spermatophyta</taxon>
        <taxon>Magnoliopsida</taxon>
        <taxon>eudicotyledons</taxon>
        <taxon>Gunneridae</taxon>
        <taxon>Pentapetalae</taxon>
        <taxon>rosids</taxon>
        <taxon>fabids</taxon>
        <taxon>Malpighiales</taxon>
        <taxon>Salicaceae</taxon>
        <taxon>Saliceae</taxon>
        <taxon>Populus</taxon>
    </lineage>
</organism>
<reference evidence="2" key="1">
    <citation type="submission" date="2020-03" db="EMBL/GenBank/DDBJ databases">
        <authorList>
            <person name="Zhang R."/>
        </authorList>
    </citation>
    <scope>NUCLEOTIDE SEQUENCE</scope>
</reference>
<dbReference type="EMBL" id="GILB01013361">
    <property type="protein sequence ID" value="NUU93694.1"/>
    <property type="molecule type" value="Transcribed_RNA"/>
</dbReference>
<keyword evidence="1" id="KW-0812">Transmembrane</keyword>
<keyword evidence="1" id="KW-0472">Membrane</keyword>
<sequence length="147" mass="15977">MFPSQARPVTEETFPDANLIQAVAICISVLIPTIVQGISLPLIKPGLESRPRTIIIIRKLGFFVFMKARINVSLFFTLEAFFVLSASQSTAIPVGISTVAIGGEVIVPVIPEGEARLVFAPKTPPIVVWQLLIFTRVICIVGLFTIC</sequence>
<feature type="transmembrane region" description="Helical" evidence="1">
    <location>
        <begin position="64"/>
        <end position="84"/>
    </location>
</feature>
<feature type="transmembrane region" description="Helical" evidence="1">
    <location>
        <begin position="20"/>
        <end position="43"/>
    </location>
</feature>
<keyword evidence="1" id="KW-1133">Transmembrane helix</keyword>
<evidence type="ECO:0000256" key="1">
    <source>
        <dbReference type="SAM" id="Phobius"/>
    </source>
</evidence>
<feature type="transmembrane region" description="Helical" evidence="1">
    <location>
        <begin position="126"/>
        <end position="146"/>
    </location>
</feature>
<protein>
    <submittedName>
        <fullName evidence="2">Uncharacterized protein</fullName>
    </submittedName>
</protein>
<accession>A0A6M2F8L2</accession>